<reference evidence="1" key="1">
    <citation type="submission" date="2021-06" db="EMBL/GenBank/DDBJ databases">
        <authorList>
            <person name="Kallberg Y."/>
            <person name="Tangrot J."/>
            <person name="Rosling A."/>
        </authorList>
    </citation>
    <scope>NUCLEOTIDE SEQUENCE</scope>
    <source>
        <strain evidence="1">MA461A</strain>
    </source>
</reference>
<protein>
    <submittedName>
        <fullName evidence="1">7478_t:CDS:1</fullName>
    </submittedName>
</protein>
<dbReference type="Proteomes" id="UP000789920">
    <property type="component" value="Unassembled WGS sequence"/>
</dbReference>
<organism evidence="1 2">
    <name type="scientific">Racocetra persica</name>
    <dbReference type="NCBI Taxonomy" id="160502"/>
    <lineage>
        <taxon>Eukaryota</taxon>
        <taxon>Fungi</taxon>
        <taxon>Fungi incertae sedis</taxon>
        <taxon>Mucoromycota</taxon>
        <taxon>Glomeromycotina</taxon>
        <taxon>Glomeromycetes</taxon>
        <taxon>Diversisporales</taxon>
        <taxon>Gigasporaceae</taxon>
        <taxon>Racocetra</taxon>
    </lineage>
</organism>
<comment type="caution">
    <text evidence="1">The sequence shown here is derived from an EMBL/GenBank/DDBJ whole genome shotgun (WGS) entry which is preliminary data.</text>
</comment>
<accession>A0ACA9QUM9</accession>
<dbReference type="EMBL" id="CAJVQC010037908">
    <property type="protein sequence ID" value="CAG8764896.1"/>
    <property type="molecule type" value="Genomic_DNA"/>
</dbReference>
<evidence type="ECO:0000313" key="2">
    <source>
        <dbReference type="Proteomes" id="UP000789920"/>
    </source>
</evidence>
<name>A0ACA9QUM9_9GLOM</name>
<evidence type="ECO:0000313" key="1">
    <source>
        <dbReference type="EMBL" id="CAG8764896.1"/>
    </source>
</evidence>
<gene>
    <name evidence="1" type="ORF">RPERSI_LOCUS15673</name>
</gene>
<proteinExistence type="predicted"/>
<keyword evidence="2" id="KW-1185">Reference proteome</keyword>
<sequence>MNNILKPSDTIDTSTVECEHTFSTFAKAYNSYKQALFVYEKQEKYTGNNDAYTTKRIGYSFAISIYYRKHDKEFAITKLCLKHNHDPCSDATKFSSVIKKLDQNNLKLIEKLHNDRLRTKNIFLVLNSVSTKYIHKPDVYNTISCQRQLKLKGLSEIKILLKNLREDKNIIDDIALKNIFNDE</sequence>